<dbReference type="Pfam" id="PF05794">
    <property type="entry name" value="Tcp11"/>
    <property type="match status" value="1"/>
</dbReference>
<proteinExistence type="inferred from homology"/>
<comment type="similarity">
    <text evidence="1">Belongs to the TCP11 family.</text>
</comment>
<dbReference type="Proteomes" id="UP000807353">
    <property type="component" value="Unassembled WGS sequence"/>
</dbReference>
<reference evidence="3" key="1">
    <citation type="submission" date="2020-11" db="EMBL/GenBank/DDBJ databases">
        <authorList>
            <consortium name="DOE Joint Genome Institute"/>
            <person name="Ahrendt S."/>
            <person name="Riley R."/>
            <person name="Andreopoulos W."/>
            <person name="Labutti K."/>
            <person name="Pangilinan J."/>
            <person name="Ruiz-Duenas F.J."/>
            <person name="Barrasa J.M."/>
            <person name="Sanchez-Garcia M."/>
            <person name="Camarero S."/>
            <person name="Miyauchi S."/>
            <person name="Serrano A."/>
            <person name="Linde D."/>
            <person name="Babiker R."/>
            <person name="Drula E."/>
            <person name="Ayuso-Fernandez I."/>
            <person name="Pacheco R."/>
            <person name="Padilla G."/>
            <person name="Ferreira P."/>
            <person name="Barriuso J."/>
            <person name="Kellner H."/>
            <person name="Castanera R."/>
            <person name="Alfaro M."/>
            <person name="Ramirez L."/>
            <person name="Pisabarro A.G."/>
            <person name="Kuo A."/>
            <person name="Tritt A."/>
            <person name="Lipzen A."/>
            <person name="He G."/>
            <person name="Yan M."/>
            <person name="Ng V."/>
            <person name="Cullen D."/>
            <person name="Martin F."/>
            <person name="Rosso M.-N."/>
            <person name="Henrissat B."/>
            <person name="Hibbett D."/>
            <person name="Martinez A.T."/>
            <person name="Grigoriev I.V."/>
        </authorList>
    </citation>
    <scope>NUCLEOTIDE SEQUENCE</scope>
    <source>
        <strain evidence="3">CBS 247.69</strain>
    </source>
</reference>
<dbReference type="EMBL" id="MU150250">
    <property type="protein sequence ID" value="KAF9464987.1"/>
    <property type="molecule type" value="Genomic_DNA"/>
</dbReference>
<dbReference type="AlphaFoldDB" id="A0A9P5Y7H0"/>
<comment type="caution">
    <text evidence="3">The sequence shown here is derived from an EMBL/GenBank/DDBJ whole genome shotgun (WGS) entry which is preliminary data.</text>
</comment>
<gene>
    <name evidence="3" type="ORF">BDZ94DRAFT_1296760</name>
</gene>
<accession>A0A9P5Y7H0</accession>
<protein>
    <submittedName>
        <fullName evidence="3">Uncharacterized protein</fullName>
    </submittedName>
</protein>
<evidence type="ECO:0000313" key="3">
    <source>
        <dbReference type="EMBL" id="KAF9464987.1"/>
    </source>
</evidence>
<evidence type="ECO:0000256" key="2">
    <source>
        <dbReference type="SAM" id="MobiDB-lite"/>
    </source>
</evidence>
<name>A0A9P5Y7H0_9AGAR</name>
<dbReference type="OrthoDB" id="276323at2759"/>
<dbReference type="InterPro" id="IPR008862">
    <property type="entry name" value="Tcp11"/>
</dbReference>
<evidence type="ECO:0000256" key="1">
    <source>
        <dbReference type="ARBA" id="ARBA00010954"/>
    </source>
</evidence>
<keyword evidence="4" id="KW-1185">Reference proteome</keyword>
<evidence type="ECO:0000313" key="4">
    <source>
        <dbReference type="Proteomes" id="UP000807353"/>
    </source>
</evidence>
<feature type="region of interest" description="Disordered" evidence="2">
    <location>
        <begin position="39"/>
        <end position="78"/>
    </location>
</feature>
<organism evidence="3 4">
    <name type="scientific">Collybia nuda</name>
    <dbReference type="NCBI Taxonomy" id="64659"/>
    <lineage>
        <taxon>Eukaryota</taxon>
        <taxon>Fungi</taxon>
        <taxon>Dikarya</taxon>
        <taxon>Basidiomycota</taxon>
        <taxon>Agaricomycotina</taxon>
        <taxon>Agaricomycetes</taxon>
        <taxon>Agaricomycetidae</taxon>
        <taxon>Agaricales</taxon>
        <taxon>Tricholomatineae</taxon>
        <taxon>Clitocybaceae</taxon>
        <taxon>Collybia</taxon>
    </lineage>
</organism>
<sequence>MSPTLLQRNECDESCPPSFQPINYAIIFAGSYVPRPLYRQPQTPAFEPAPPYDHSKRPPLLHPPLSPSLPSHTAAAHDPPGHVRLVHQYCKVHMNSLPPELLHVLNQAYFLHVLATDPAKLIPPGKSLLSMMTRSQPVSIPETTETVLHDRVEKVVHQAFWNEALESLSSSEPSVQLLRLKGLYADLHESLAPLFPVAHTVLQALSSPLPPTSSPLRSTLVLLDEILAALRERCAPVRDPDIDALRISINSPPHPPASLAALVIDTFKALIALASTLKADLTQSVLGAMSESQLTAVIAQQARSREQEIVLELWGGADNIRTAWRAWTQYQHQHQHQVRTALERKKHLARVLTSALGSTTAVSCDAPLTFPPPSSVPTPHHLPPQFFFTAPTLLYLQNYLQALVIAACLRALTHLPPAVPTDFVARIWALLKAEIDGNEYAIGVPSPALSLEGSEDPTRLLNLADEVVRAMRLGDMETGEGQNKEDELRAAVERTLKPRDPVFLLLLGRLVKAVSSHLDNMLDAASSGEESRGVPQRMQTGRSMRGIANGFVSGVANKQSTSLSVAVKGFEDPVLVNGIEDVTRKILYCIEWVDEVWGSYD</sequence>